<reference evidence="2" key="1">
    <citation type="submission" date="2020-04" db="EMBL/GenBank/DDBJ databases">
        <authorList>
            <person name="Chiriac C."/>
            <person name="Salcher M."/>
            <person name="Ghai R."/>
            <person name="Kavagutti S V."/>
        </authorList>
    </citation>
    <scope>NUCLEOTIDE SEQUENCE</scope>
</reference>
<evidence type="ECO:0000313" key="2">
    <source>
        <dbReference type="EMBL" id="CAB4126673.1"/>
    </source>
</evidence>
<name>A0A6J5L0A2_9CAUD</name>
<dbReference type="EMBL" id="LR796205">
    <property type="protein sequence ID" value="CAB4126673.1"/>
    <property type="molecule type" value="Genomic_DNA"/>
</dbReference>
<dbReference type="Pfam" id="PF04448">
    <property type="entry name" value="DUF551"/>
    <property type="match status" value="1"/>
</dbReference>
<gene>
    <name evidence="2" type="ORF">UFOVP80_47</name>
</gene>
<sequence>MEWIRVQDKSPEIGQIVVVWLQNLRAPCCVRYEIDKFGPVWVELVEIDRWDVRNSDLVTHWMPLPEPAKEE</sequence>
<evidence type="ECO:0000259" key="1">
    <source>
        <dbReference type="Pfam" id="PF04448"/>
    </source>
</evidence>
<protein>
    <recommendedName>
        <fullName evidence="1">DUF551 domain-containing protein</fullName>
    </recommendedName>
</protein>
<proteinExistence type="predicted"/>
<organism evidence="2">
    <name type="scientific">uncultured Caudovirales phage</name>
    <dbReference type="NCBI Taxonomy" id="2100421"/>
    <lineage>
        <taxon>Viruses</taxon>
        <taxon>Duplodnaviria</taxon>
        <taxon>Heunggongvirae</taxon>
        <taxon>Uroviricota</taxon>
        <taxon>Caudoviricetes</taxon>
        <taxon>Peduoviridae</taxon>
        <taxon>Maltschvirus</taxon>
        <taxon>Maltschvirus maltsch</taxon>
    </lineage>
</organism>
<feature type="domain" description="DUF551" evidence="1">
    <location>
        <begin position="2"/>
        <end position="68"/>
    </location>
</feature>
<dbReference type="InterPro" id="IPR007539">
    <property type="entry name" value="DUF551"/>
</dbReference>
<accession>A0A6J5L0A2</accession>